<reference evidence="1 2" key="1">
    <citation type="submission" date="2019-07" db="EMBL/GenBank/DDBJ databases">
        <title>R&amp;d 2014.</title>
        <authorList>
            <person name="Klenk H.-P."/>
        </authorList>
    </citation>
    <scope>NUCLEOTIDE SEQUENCE [LARGE SCALE GENOMIC DNA]</scope>
    <source>
        <strain evidence="1 2">DSM 43868</strain>
    </source>
</reference>
<proteinExistence type="predicted"/>
<dbReference type="EMBL" id="VLKE01000001">
    <property type="protein sequence ID" value="TWH69761.1"/>
    <property type="molecule type" value="Genomic_DNA"/>
</dbReference>
<evidence type="ECO:0000313" key="2">
    <source>
        <dbReference type="Proteomes" id="UP000319825"/>
    </source>
</evidence>
<dbReference type="AlphaFoldDB" id="A0A562IFG3"/>
<comment type="caution">
    <text evidence="1">The sequence shown here is derived from an EMBL/GenBank/DDBJ whole genome shotgun (WGS) entry which is preliminary data.</text>
</comment>
<protein>
    <submittedName>
        <fullName evidence="1">Uncharacterized protein</fullName>
    </submittedName>
</protein>
<organism evidence="1 2">
    <name type="scientific">Micromonospora olivasterospora</name>
    <dbReference type="NCBI Taxonomy" id="1880"/>
    <lineage>
        <taxon>Bacteria</taxon>
        <taxon>Bacillati</taxon>
        <taxon>Actinomycetota</taxon>
        <taxon>Actinomycetes</taxon>
        <taxon>Micromonosporales</taxon>
        <taxon>Micromonosporaceae</taxon>
        <taxon>Micromonospora</taxon>
    </lineage>
</organism>
<gene>
    <name evidence="1" type="ORF">JD77_04775</name>
</gene>
<dbReference type="Proteomes" id="UP000319825">
    <property type="component" value="Unassembled WGS sequence"/>
</dbReference>
<evidence type="ECO:0000313" key="1">
    <source>
        <dbReference type="EMBL" id="TWH69761.1"/>
    </source>
</evidence>
<accession>A0A562IFG3</accession>
<keyword evidence="2" id="KW-1185">Reference proteome</keyword>
<name>A0A562IFG3_MICOL</name>
<sequence length="52" mass="5805">MDRRPALTVVVPHFRGATYLPESVTSIPGRRIGTCGSWSRTITRRMTTQSPC</sequence>